<dbReference type="PANTHER" id="PTHR30487">
    <property type="entry name" value="TYPE 4 PREPILIN-LIKE PROTEINS LEADER PEPTIDE-PROCESSING ENZYME"/>
    <property type="match status" value="1"/>
</dbReference>
<keyword evidence="5" id="KW-0808">Transferase</keyword>
<dbReference type="Gene3D" id="1.20.120.1220">
    <property type="match status" value="1"/>
</dbReference>
<evidence type="ECO:0000259" key="4">
    <source>
        <dbReference type="Pfam" id="PF01478"/>
    </source>
</evidence>
<dbReference type="GO" id="GO:0006465">
    <property type="term" value="P:signal peptide processing"/>
    <property type="evidence" value="ECO:0007669"/>
    <property type="project" value="TreeGrafter"/>
</dbReference>
<protein>
    <submittedName>
        <fullName evidence="5">Leader peptidase (Prepilin peptidase)/N-methyltransferase</fullName>
        <ecNumber evidence="5">2.1.1.-</ecNumber>
        <ecNumber evidence="5">3.4.23.43</ecNumber>
    </submittedName>
</protein>
<dbReference type="InterPro" id="IPR014032">
    <property type="entry name" value="Peptidase_A24A_bac"/>
</dbReference>
<feature type="transmembrane region" description="Helical" evidence="3">
    <location>
        <begin position="12"/>
        <end position="35"/>
    </location>
</feature>
<feature type="transmembrane region" description="Helical" evidence="3">
    <location>
        <begin position="120"/>
        <end position="141"/>
    </location>
</feature>
<evidence type="ECO:0000256" key="3">
    <source>
        <dbReference type="SAM" id="Phobius"/>
    </source>
</evidence>
<dbReference type="EMBL" id="JADOTZ010000001">
    <property type="protein sequence ID" value="MBG6083986.1"/>
    <property type="molecule type" value="Genomic_DNA"/>
</dbReference>
<keyword evidence="5" id="KW-0378">Hydrolase</keyword>
<evidence type="ECO:0000313" key="6">
    <source>
        <dbReference type="Proteomes" id="UP000625033"/>
    </source>
</evidence>
<dbReference type="RefSeq" id="WP_196835358.1">
    <property type="nucleotide sequence ID" value="NZ_JADOTZ010000001.1"/>
</dbReference>
<dbReference type="AlphaFoldDB" id="A0A931DAJ9"/>
<keyword evidence="3" id="KW-0472">Membrane</keyword>
<dbReference type="EC" id="2.1.1.-" evidence="5"/>
<dbReference type="Proteomes" id="UP000625033">
    <property type="component" value="Unassembled WGS sequence"/>
</dbReference>
<feature type="transmembrane region" description="Helical" evidence="3">
    <location>
        <begin position="72"/>
        <end position="89"/>
    </location>
</feature>
<evidence type="ECO:0000256" key="2">
    <source>
        <dbReference type="RuleBase" id="RU003793"/>
    </source>
</evidence>
<gene>
    <name evidence="5" type="ORF">IW252_000753</name>
</gene>
<accession>A0A931DAJ9</accession>
<proteinExistence type="inferred from homology"/>
<dbReference type="GO" id="GO:0032259">
    <property type="term" value="P:methylation"/>
    <property type="evidence" value="ECO:0007669"/>
    <property type="project" value="UniProtKB-KW"/>
</dbReference>
<dbReference type="Pfam" id="PF01478">
    <property type="entry name" value="Peptidase_A24"/>
    <property type="match status" value="1"/>
</dbReference>
<dbReference type="InterPro" id="IPR050882">
    <property type="entry name" value="Prepilin_peptidase/N-MTase"/>
</dbReference>
<evidence type="ECO:0000256" key="1">
    <source>
        <dbReference type="ARBA" id="ARBA00005801"/>
    </source>
</evidence>
<evidence type="ECO:0000313" key="5">
    <source>
        <dbReference type="EMBL" id="MBG6083986.1"/>
    </source>
</evidence>
<reference evidence="5" key="1">
    <citation type="submission" date="2020-11" db="EMBL/GenBank/DDBJ databases">
        <title>Sequencing the genomes of 1000 actinobacteria strains.</title>
        <authorList>
            <person name="Klenk H.-P."/>
        </authorList>
    </citation>
    <scope>NUCLEOTIDE SEQUENCE</scope>
    <source>
        <strain evidence="5">DSM 26152</strain>
    </source>
</reference>
<dbReference type="GO" id="GO:0004190">
    <property type="term" value="F:aspartic-type endopeptidase activity"/>
    <property type="evidence" value="ECO:0007669"/>
    <property type="project" value="UniProtKB-EC"/>
</dbReference>
<organism evidence="5 6">
    <name type="scientific">Zhihengliuella flava</name>
    <dbReference type="NCBI Taxonomy" id="1285193"/>
    <lineage>
        <taxon>Bacteria</taxon>
        <taxon>Bacillati</taxon>
        <taxon>Actinomycetota</taxon>
        <taxon>Actinomycetes</taxon>
        <taxon>Micrococcales</taxon>
        <taxon>Micrococcaceae</taxon>
        <taxon>Zhihengliuella</taxon>
    </lineage>
</organism>
<feature type="transmembrane region" description="Helical" evidence="3">
    <location>
        <begin position="47"/>
        <end position="66"/>
    </location>
</feature>
<feature type="domain" description="Prepilin type IV endopeptidase peptidase" evidence="4">
    <location>
        <begin position="25"/>
        <end position="135"/>
    </location>
</feature>
<comment type="caution">
    <text evidence="5">The sequence shown here is derived from an EMBL/GenBank/DDBJ whole genome shotgun (WGS) entry which is preliminary data.</text>
</comment>
<keyword evidence="3" id="KW-0812">Transmembrane</keyword>
<comment type="similarity">
    <text evidence="1 2">Belongs to the peptidase A24 family.</text>
</comment>
<dbReference type="PRINTS" id="PR00864">
    <property type="entry name" value="PREPILNPTASE"/>
</dbReference>
<keyword evidence="6" id="KW-1185">Reference proteome</keyword>
<keyword evidence="3" id="KW-1133">Transmembrane helix</keyword>
<sequence>MPYVFSQYADASVFAVCLLAAAVVVFVFLGTRLALIDARTHRLPNRLVGPWYLCAAPLLVGAALAAGEPGHVLRIVAGGAILLAFYLLLHLIQPQGMGMGDVKLAGVLGMYLGAASWEHLLLGTLAAFLLGGAYAAALILTRKASRKSMIPFGPFMLVGTAAALLVG</sequence>
<name>A0A931DAJ9_9MICC</name>
<dbReference type="PANTHER" id="PTHR30487:SF0">
    <property type="entry name" value="PREPILIN LEADER PEPTIDASE_N-METHYLTRANSFERASE-RELATED"/>
    <property type="match status" value="1"/>
</dbReference>
<dbReference type="EC" id="3.4.23.43" evidence="5"/>
<feature type="transmembrane region" description="Helical" evidence="3">
    <location>
        <begin position="148"/>
        <end position="166"/>
    </location>
</feature>
<dbReference type="InterPro" id="IPR000045">
    <property type="entry name" value="Prepilin_IV_endopep_pep"/>
</dbReference>
<keyword evidence="5" id="KW-0489">Methyltransferase</keyword>
<dbReference type="GO" id="GO:0005886">
    <property type="term" value="C:plasma membrane"/>
    <property type="evidence" value="ECO:0007669"/>
    <property type="project" value="TreeGrafter"/>
</dbReference>
<dbReference type="GO" id="GO:0008168">
    <property type="term" value="F:methyltransferase activity"/>
    <property type="evidence" value="ECO:0007669"/>
    <property type="project" value="UniProtKB-KW"/>
</dbReference>